<dbReference type="RefSeq" id="WP_220210846.1">
    <property type="nucleotide sequence ID" value="NZ_BNJK01000002.1"/>
</dbReference>
<proteinExistence type="predicted"/>
<accession>A0A8J3IT53</accession>
<sequence>MSQLRDWLWGYYREHGQVPENLSTLLEMARQEEMMPLVVDVTAMQMVRSLRGKGRDLTVEQQAQGMVP</sequence>
<name>A0A8J3IT53_9CHLR</name>
<protein>
    <submittedName>
        <fullName evidence="1">Uncharacterized protein</fullName>
    </submittedName>
</protein>
<comment type="caution">
    <text evidence="1">The sequence shown here is derived from an EMBL/GenBank/DDBJ whole genome shotgun (WGS) entry which is preliminary data.</text>
</comment>
<gene>
    <name evidence="1" type="ORF">KSF_103490</name>
</gene>
<dbReference type="AlphaFoldDB" id="A0A8J3IT53"/>
<evidence type="ECO:0000313" key="2">
    <source>
        <dbReference type="Proteomes" id="UP000597444"/>
    </source>
</evidence>
<organism evidence="1 2">
    <name type="scientific">Reticulibacter mediterranei</name>
    <dbReference type="NCBI Taxonomy" id="2778369"/>
    <lineage>
        <taxon>Bacteria</taxon>
        <taxon>Bacillati</taxon>
        <taxon>Chloroflexota</taxon>
        <taxon>Ktedonobacteria</taxon>
        <taxon>Ktedonobacterales</taxon>
        <taxon>Reticulibacteraceae</taxon>
        <taxon>Reticulibacter</taxon>
    </lineage>
</organism>
<dbReference type="Proteomes" id="UP000597444">
    <property type="component" value="Unassembled WGS sequence"/>
</dbReference>
<dbReference type="EMBL" id="BNJK01000002">
    <property type="protein sequence ID" value="GHP00302.1"/>
    <property type="molecule type" value="Genomic_DNA"/>
</dbReference>
<keyword evidence="2" id="KW-1185">Reference proteome</keyword>
<reference evidence="1" key="1">
    <citation type="submission" date="2020-10" db="EMBL/GenBank/DDBJ databases">
        <title>Taxonomic study of unclassified bacteria belonging to the class Ktedonobacteria.</title>
        <authorList>
            <person name="Yabe S."/>
            <person name="Wang C.M."/>
            <person name="Zheng Y."/>
            <person name="Sakai Y."/>
            <person name="Cavaletti L."/>
            <person name="Monciardini P."/>
            <person name="Donadio S."/>
        </authorList>
    </citation>
    <scope>NUCLEOTIDE SEQUENCE</scope>
    <source>
        <strain evidence="1">ID150040</strain>
    </source>
</reference>
<evidence type="ECO:0000313" key="1">
    <source>
        <dbReference type="EMBL" id="GHP00302.1"/>
    </source>
</evidence>